<dbReference type="PROSITE" id="PS51257">
    <property type="entry name" value="PROKAR_LIPOPROTEIN"/>
    <property type="match status" value="1"/>
</dbReference>
<protein>
    <submittedName>
        <fullName evidence="2">Organic solvent ABC transporter permease</fullName>
    </submittedName>
</protein>
<organism evidence="2 3">
    <name type="scientific">Marinobacter adhaerens</name>
    <dbReference type="NCBI Taxonomy" id="1033846"/>
    <lineage>
        <taxon>Bacteria</taxon>
        <taxon>Pseudomonadati</taxon>
        <taxon>Pseudomonadota</taxon>
        <taxon>Gammaproteobacteria</taxon>
        <taxon>Pseudomonadales</taxon>
        <taxon>Marinobacteraceae</taxon>
        <taxon>Marinobacter</taxon>
    </lineage>
</organism>
<gene>
    <name evidence="2" type="ORF">HLV39_04490</name>
</gene>
<keyword evidence="1" id="KW-0732">Signal</keyword>
<comment type="caution">
    <text evidence="2">The sequence shown here is derived from an EMBL/GenBank/DDBJ whole genome shotgun (WGS) entry which is preliminary data.</text>
</comment>
<dbReference type="Proteomes" id="UP000536442">
    <property type="component" value="Unassembled WGS sequence"/>
</dbReference>
<dbReference type="AlphaFoldDB" id="A0A851HUU8"/>
<evidence type="ECO:0000313" key="2">
    <source>
        <dbReference type="EMBL" id="NWN90755.1"/>
    </source>
</evidence>
<evidence type="ECO:0000313" key="3">
    <source>
        <dbReference type="Proteomes" id="UP000536442"/>
    </source>
</evidence>
<sequence length="374" mass="41800">MLSQPRAVLALVLISLLLSGCFSGDSDSSSNDTETGQINALGISGLTYKTNSQHGKTDSQGRFQYYPGETLELKVGNLSLAEGVPAQEWVTPLEFFPDIRAQLSTVSVNDQGLSTHRPTEEKLISRTPLLNLTRFLIALNWNENLKDDEGIEIRDRVIQQLNAALPGLSSPIDFNVSEAEFTKNNKNDASPANQLLAQICFYPKGHEICGDPPTEAEIQNADERPKNENDWNPDIEYKQDLVNKRNRIFEAVRSLDDFDTEQARSYLRRELNRISTIIGNRYYLDGHIAKVKAGDTDIKPVSIRRIGGKPELADLEAITTRPQDVVVHSYSNQTAEVEYFVSGDAGGESEIITSFLPENTYRWVQKNLRVVITN</sequence>
<proteinExistence type="predicted"/>
<evidence type="ECO:0000256" key="1">
    <source>
        <dbReference type="SAM" id="SignalP"/>
    </source>
</evidence>
<feature type="chain" id="PRO_5032324318" evidence="1">
    <location>
        <begin position="25"/>
        <end position="374"/>
    </location>
</feature>
<keyword evidence="3" id="KW-1185">Reference proteome</keyword>
<reference evidence="2 3" key="1">
    <citation type="submission" date="2020-03" db="EMBL/GenBank/DDBJ databases">
        <title>Metagenomic, metatranscriptomic, and metabolomic analyses revealed the key microbes and metabolic features during the fermentation of ganjang, Korean traditional soy sauce.</title>
        <authorList>
            <person name="Chun B.H."/>
            <person name="Jeon C.O."/>
        </authorList>
    </citation>
    <scope>NUCLEOTIDE SEQUENCE [LARGE SCALE GENOMIC DNA]</scope>
    <source>
        <strain evidence="2 3">KG14</strain>
    </source>
</reference>
<accession>A0A851HUU8</accession>
<name>A0A851HUU8_9GAMM</name>
<feature type="signal peptide" evidence="1">
    <location>
        <begin position="1"/>
        <end position="24"/>
    </location>
</feature>
<dbReference type="EMBL" id="JABEVQ010000002">
    <property type="protein sequence ID" value="NWN90755.1"/>
    <property type="molecule type" value="Genomic_DNA"/>
</dbReference>